<evidence type="ECO:0000313" key="2">
    <source>
        <dbReference type="EMBL" id="MBX56281.1"/>
    </source>
</evidence>
<evidence type="ECO:0000256" key="1">
    <source>
        <dbReference type="SAM" id="Phobius"/>
    </source>
</evidence>
<sequence>MDYSSNYVTGIYDANGVVFLILFLVCPSMAILYFSSH</sequence>
<name>A0A2P2PNN7_RHIMU</name>
<dbReference type="EMBL" id="GGEC01075797">
    <property type="protein sequence ID" value="MBX56281.1"/>
    <property type="molecule type" value="Transcribed_RNA"/>
</dbReference>
<keyword evidence="1" id="KW-1133">Transmembrane helix</keyword>
<keyword evidence="1" id="KW-0472">Membrane</keyword>
<proteinExistence type="predicted"/>
<protein>
    <submittedName>
        <fullName evidence="2">Uncharacterized protein</fullName>
    </submittedName>
</protein>
<keyword evidence="1" id="KW-0812">Transmembrane</keyword>
<organism evidence="2">
    <name type="scientific">Rhizophora mucronata</name>
    <name type="common">Asiatic mangrove</name>
    <dbReference type="NCBI Taxonomy" id="61149"/>
    <lineage>
        <taxon>Eukaryota</taxon>
        <taxon>Viridiplantae</taxon>
        <taxon>Streptophyta</taxon>
        <taxon>Embryophyta</taxon>
        <taxon>Tracheophyta</taxon>
        <taxon>Spermatophyta</taxon>
        <taxon>Magnoliopsida</taxon>
        <taxon>eudicotyledons</taxon>
        <taxon>Gunneridae</taxon>
        <taxon>Pentapetalae</taxon>
        <taxon>rosids</taxon>
        <taxon>fabids</taxon>
        <taxon>Malpighiales</taxon>
        <taxon>Rhizophoraceae</taxon>
        <taxon>Rhizophora</taxon>
    </lineage>
</organism>
<accession>A0A2P2PNN7</accession>
<dbReference type="AlphaFoldDB" id="A0A2P2PNN7"/>
<reference evidence="2" key="1">
    <citation type="submission" date="2018-02" db="EMBL/GenBank/DDBJ databases">
        <title>Rhizophora mucronata_Transcriptome.</title>
        <authorList>
            <person name="Meera S.P."/>
            <person name="Sreeshan A."/>
            <person name="Augustine A."/>
        </authorList>
    </citation>
    <scope>NUCLEOTIDE SEQUENCE</scope>
    <source>
        <tissue evidence="2">Leaf</tissue>
    </source>
</reference>
<feature type="transmembrane region" description="Helical" evidence="1">
    <location>
        <begin position="12"/>
        <end position="34"/>
    </location>
</feature>